<organism evidence="2 3">
    <name type="scientific">Cystobacter fuscus (strain ATCC 25194 / DSM 2262 / NBRC 100088 / M29)</name>
    <dbReference type="NCBI Taxonomy" id="1242864"/>
    <lineage>
        <taxon>Bacteria</taxon>
        <taxon>Pseudomonadati</taxon>
        <taxon>Myxococcota</taxon>
        <taxon>Myxococcia</taxon>
        <taxon>Myxococcales</taxon>
        <taxon>Cystobacterineae</taxon>
        <taxon>Archangiaceae</taxon>
        <taxon>Cystobacter</taxon>
    </lineage>
</organism>
<name>S9QZW0_CYSF2</name>
<keyword evidence="1" id="KW-0732">Signal</keyword>
<dbReference type="Proteomes" id="UP000011682">
    <property type="component" value="Unassembled WGS sequence"/>
</dbReference>
<protein>
    <recommendedName>
        <fullName evidence="4">Lipoprotein</fullName>
    </recommendedName>
</protein>
<proteinExistence type="predicted"/>
<feature type="signal peptide" evidence="1">
    <location>
        <begin position="1"/>
        <end position="21"/>
    </location>
</feature>
<evidence type="ECO:0000313" key="2">
    <source>
        <dbReference type="EMBL" id="EPX62188.1"/>
    </source>
</evidence>
<evidence type="ECO:0000313" key="3">
    <source>
        <dbReference type="Proteomes" id="UP000011682"/>
    </source>
</evidence>
<dbReference type="EMBL" id="ANAH02000008">
    <property type="protein sequence ID" value="EPX62188.1"/>
    <property type="molecule type" value="Genomic_DNA"/>
</dbReference>
<accession>S9QZW0</accession>
<feature type="chain" id="PRO_5004568291" description="Lipoprotein" evidence="1">
    <location>
        <begin position="22"/>
        <end position="69"/>
    </location>
</feature>
<reference evidence="2" key="1">
    <citation type="submission" date="2013-05" db="EMBL/GenBank/DDBJ databases">
        <title>Genome assembly of Cystobacter fuscus DSM 2262.</title>
        <authorList>
            <person name="Sharma G."/>
            <person name="Khatri I."/>
            <person name="Kaur C."/>
            <person name="Mayilraj S."/>
            <person name="Subramanian S."/>
        </authorList>
    </citation>
    <scope>NUCLEOTIDE SEQUENCE [LARGE SCALE GENOMIC DNA]</scope>
    <source>
        <strain evidence="2">DSM 2262</strain>
    </source>
</reference>
<evidence type="ECO:0000256" key="1">
    <source>
        <dbReference type="SAM" id="SignalP"/>
    </source>
</evidence>
<dbReference type="AlphaFoldDB" id="S9QZW0"/>
<gene>
    <name evidence="2" type="ORF">D187_010092</name>
</gene>
<dbReference type="RefSeq" id="WP_002629291.1">
    <property type="nucleotide sequence ID" value="NZ_ANAH02000008.1"/>
</dbReference>
<keyword evidence="3" id="KW-1185">Reference proteome</keyword>
<comment type="caution">
    <text evidence="2">The sequence shown here is derived from an EMBL/GenBank/DDBJ whole genome shotgun (WGS) entry which is preliminary data.</text>
</comment>
<evidence type="ECO:0008006" key="4">
    <source>
        <dbReference type="Google" id="ProtNLM"/>
    </source>
</evidence>
<sequence length="69" mass="7337">MKIKLLTVCLAAFGFSFAATAATAAMDDLIVCSGGVYCEDVRLECLASGQSQTLCNRQWRGCVLDACPQ</sequence>